<evidence type="ECO:0000313" key="2">
    <source>
        <dbReference type="EMBL" id="GAA4769622.1"/>
    </source>
</evidence>
<evidence type="ECO:0000313" key="3">
    <source>
        <dbReference type="Proteomes" id="UP001501645"/>
    </source>
</evidence>
<sequence length="82" mass="8933">MTRAVAPCDRERTAQDARADDAGDGRQHDETPPGEEPRLRRRVLRDETAAPCVPPVRHPPIVADALTAPGRLPVENIYASLA</sequence>
<keyword evidence="3" id="KW-1185">Reference proteome</keyword>
<gene>
    <name evidence="2" type="ORF">GCM10023351_11580</name>
</gene>
<feature type="compositionally biased region" description="Basic and acidic residues" evidence="1">
    <location>
        <begin position="8"/>
        <end position="48"/>
    </location>
</feature>
<accession>A0ABP9A009</accession>
<proteinExistence type="predicted"/>
<dbReference type="Proteomes" id="UP001501645">
    <property type="component" value="Unassembled WGS sequence"/>
</dbReference>
<reference evidence="3" key="1">
    <citation type="journal article" date="2019" name="Int. J. Syst. Evol. Microbiol.">
        <title>The Global Catalogue of Microorganisms (GCM) 10K type strain sequencing project: providing services to taxonomists for standard genome sequencing and annotation.</title>
        <authorList>
            <consortium name="The Broad Institute Genomics Platform"/>
            <consortium name="The Broad Institute Genome Sequencing Center for Infectious Disease"/>
            <person name="Wu L."/>
            <person name="Ma J."/>
        </authorList>
    </citation>
    <scope>NUCLEOTIDE SEQUENCE [LARGE SCALE GENOMIC DNA]</scope>
    <source>
        <strain evidence="3">JCM 18537</strain>
    </source>
</reference>
<evidence type="ECO:0000256" key="1">
    <source>
        <dbReference type="SAM" id="MobiDB-lite"/>
    </source>
</evidence>
<dbReference type="EMBL" id="BAABKO010000002">
    <property type="protein sequence ID" value="GAA4769622.1"/>
    <property type="molecule type" value="Genomic_DNA"/>
</dbReference>
<protein>
    <submittedName>
        <fullName evidence="2">Uncharacterized protein</fullName>
    </submittedName>
</protein>
<organism evidence="2 3">
    <name type="scientific">Microbacterium gilvum</name>
    <dbReference type="NCBI Taxonomy" id="1336204"/>
    <lineage>
        <taxon>Bacteria</taxon>
        <taxon>Bacillati</taxon>
        <taxon>Actinomycetota</taxon>
        <taxon>Actinomycetes</taxon>
        <taxon>Micrococcales</taxon>
        <taxon>Microbacteriaceae</taxon>
        <taxon>Microbacterium</taxon>
    </lineage>
</organism>
<comment type="caution">
    <text evidence="2">The sequence shown here is derived from an EMBL/GenBank/DDBJ whole genome shotgun (WGS) entry which is preliminary data.</text>
</comment>
<name>A0ABP9A009_9MICO</name>
<feature type="region of interest" description="Disordered" evidence="1">
    <location>
        <begin position="1"/>
        <end position="58"/>
    </location>
</feature>